<organism evidence="1 2">
    <name type="scientific">Microtetraspora malaysiensis</name>
    <dbReference type="NCBI Taxonomy" id="161358"/>
    <lineage>
        <taxon>Bacteria</taxon>
        <taxon>Bacillati</taxon>
        <taxon>Actinomycetota</taxon>
        <taxon>Actinomycetes</taxon>
        <taxon>Streptosporangiales</taxon>
        <taxon>Streptosporangiaceae</taxon>
        <taxon>Microtetraspora</taxon>
    </lineage>
</organism>
<evidence type="ECO:0000313" key="1">
    <source>
        <dbReference type="EMBL" id="MFF3665433.1"/>
    </source>
</evidence>
<reference evidence="1 2" key="1">
    <citation type="submission" date="2024-10" db="EMBL/GenBank/DDBJ databases">
        <title>The Natural Products Discovery Center: Release of the First 8490 Sequenced Strains for Exploring Actinobacteria Biosynthetic Diversity.</title>
        <authorList>
            <person name="Kalkreuter E."/>
            <person name="Kautsar S.A."/>
            <person name="Yang D."/>
            <person name="Bader C.D."/>
            <person name="Teijaro C.N."/>
            <person name="Fluegel L."/>
            <person name="Davis C.M."/>
            <person name="Simpson J.R."/>
            <person name="Lauterbach L."/>
            <person name="Steele A.D."/>
            <person name="Gui C."/>
            <person name="Meng S."/>
            <person name="Li G."/>
            <person name="Viehrig K."/>
            <person name="Ye F."/>
            <person name="Su P."/>
            <person name="Kiefer A.F."/>
            <person name="Nichols A."/>
            <person name="Cepeda A.J."/>
            <person name="Yan W."/>
            <person name="Fan B."/>
            <person name="Jiang Y."/>
            <person name="Adhikari A."/>
            <person name="Zheng C.-J."/>
            <person name="Schuster L."/>
            <person name="Cowan T.M."/>
            <person name="Smanski M.J."/>
            <person name="Chevrette M.G."/>
            <person name="De Carvalho L.P.S."/>
            <person name="Shen B."/>
        </authorList>
    </citation>
    <scope>NUCLEOTIDE SEQUENCE [LARGE SCALE GENOMIC DNA]</scope>
    <source>
        <strain evidence="1 2">NPDC002173</strain>
    </source>
</reference>
<accession>A0ABW6SKL4</accession>
<comment type="caution">
    <text evidence="1">The sequence shown here is derived from an EMBL/GenBank/DDBJ whole genome shotgun (WGS) entry which is preliminary data.</text>
</comment>
<keyword evidence="2" id="KW-1185">Reference proteome</keyword>
<dbReference type="Proteomes" id="UP001602013">
    <property type="component" value="Unassembled WGS sequence"/>
</dbReference>
<name>A0ABW6SKL4_9ACTN</name>
<evidence type="ECO:0000313" key="2">
    <source>
        <dbReference type="Proteomes" id="UP001602013"/>
    </source>
</evidence>
<protein>
    <submittedName>
        <fullName evidence="1">Uncharacterized protein</fullName>
    </submittedName>
</protein>
<sequence>MSHDANNVHAQRLDIIRRAIDHLNTTDQATLLTQLATTRVYDHFKTNPAALADSFRSALTNPDDRGAWRVAASLLATAGLPSQ</sequence>
<gene>
    <name evidence="1" type="ORF">ACFYXI_07545</name>
</gene>
<dbReference type="RefSeq" id="WP_387409429.1">
    <property type="nucleotide sequence ID" value="NZ_JBIASD010000004.1"/>
</dbReference>
<dbReference type="EMBL" id="JBIASD010000004">
    <property type="protein sequence ID" value="MFF3665433.1"/>
    <property type="molecule type" value="Genomic_DNA"/>
</dbReference>
<proteinExistence type="predicted"/>